<evidence type="ECO:0000256" key="4">
    <source>
        <dbReference type="ARBA" id="ARBA00022989"/>
    </source>
</evidence>
<feature type="transmembrane region" description="Helical" evidence="6">
    <location>
        <begin position="167"/>
        <end position="186"/>
    </location>
</feature>
<dbReference type="Proteomes" id="UP000014975">
    <property type="component" value="Unassembled WGS sequence"/>
</dbReference>
<dbReference type="OrthoDB" id="9779114at2"/>
<organism evidence="8 9">
    <name type="scientific">Alkalidesulfovibrio alkalitolerans DSM 16529</name>
    <dbReference type="NCBI Taxonomy" id="1121439"/>
    <lineage>
        <taxon>Bacteria</taxon>
        <taxon>Pseudomonadati</taxon>
        <taxon>Thermodesulfobacteriota</taxon>
        <taxon>Desulfovibrionia</taxon>
        <taxon>Desulfovibrionales</taxon>
        <taxon>Desulfovibrionaceae</taxon>
        <taxon>Alkalidesulfovibrio</taxon>
    </lineage>
</organism>
<keyword evidence="4 6" id="KW-1133">Transmembrane helix</keyword>
<feature type="transmembrane region" description="Helical" evidence="6">
    <location>
        <begin position="198"/>
        <end position="217"/>
    </location>
</feature>
<gene>
    <name evidence="8" type="ORF">dsat_1187</name>
</gene>
<evidence type="ECO:0000313" key="8">
    <source>
        <dbReference type="EMBL" id="EPR31060.1"/>
    </source>
</evidence>
<dbReference type="GO" id="GO:0005886">
    <property type="term" value="C:plasma membrane"/>
    <property type="evidence" value="ECO:0007669"/>
    <property type="project" value="UniProtKB-SubCell"/>
</dbReference>
<comment type="subcellular location">
    <subcellularLocation>
        <location evidence="1 6">Cell membrane</location>
        <topology evidence="1 6">Multi-pass membrane protein</topology>
    </subcellularLocation>
</comment>
<keyword evidence="5 6" id="KW-0472">Membrane</keyword>
<evidence type="ECO:0000256" key="3">
    <source>
        <dbReference type="ARBA" id="ARBA00022692"/>
    </source>
</evidence>
<feature type="domain" description="VTT" evidence="7">
    <location>
        <begin position="73"/>
        <end position="187"/>
    </location>
</feature>
<dbReference type="AlphaFoldDB" id="S7T3H4"/>
<dbReference type="STRING" id="1121439.dsat_1187"/>
<feature type="transmembrane region" description="Helical" evidence="6">
    <location>
        <begin position="7"/>
        <end position="27"/>
    </location>
</feature>
<evidence type="ECO:0000259" key="7">
    <source>
        <dbReference type="Pfam" id="PF09335"/>
    </source>
</evidence>
<dbReference type="PANTHER" id="PTHR12677">
    <property type="entry name" value="GOLGI APPARATUS MEMBRANE PROTEIN TVP38-RELATED"/>
    <property type="match status" value="1"/>
</dbReference>
<dbReference type="EMBL" id="ATHI01000030">
    <property type="protein sequence ID" value="EPR31060.1"/>
    <property type="molecule type" value="Genomic_DNA"/>
</dbReference>
<accession>S7T3H4</accession>
<evidence type="ECO:0000256" key="1">
    <source>
        <dbReference type="ARBA" id="ARBA00004651"/>
    </source>
</evidence>
<sequence length="236" mass="25387">MSRSRAARLGVMALVVLGVAAFFGLGLHEHLTLDALKENREQLSRFVAENTAAAYAGYFAGYVLVTALSLPGATIMTLAGGAVFGFTPALLLISFASTIGATLACGLARFLLRDWVQGRFGERLARINQGVAREGAFYLFTLRLIPAVPFFVLNLAMGLTPMRLFTFYWVSQLGMLPGTIVYVNAGAQLGRIESLGDVLSPALIGSFVLLGIFPLLVKKIMERVRRARACRAAAGR</sequence>
<evidence type="ECO:0000256" key="5">
    <source>
        <dbReference type="ARBA" id="ARBA00023136"/>
    </source>
</evidence>
<keyword evidence="2 6" id="KW-1003">Cell membrane</keyword>
<feature type="transmembrane region" description="Helical" evidence="6">
    <location>
        <begin position="55"/>
        <end position="78"/>
    </location>
</feature>
<evidence type="ECO:0000256" key="6">
    <source>
        <dbReference type="RuleBase" id="RU366058"/>
    </source>
</evidence>
<proteinExistence type="inferred from homology"/>
<dbReference type="eggNOG" id="COG0398">
    <property type="taxonomic scope" value="Bacteria"/>
</dbReference>
<name>S7T3H4_9BACT</name>
<keyword evidence="3 6" id="KW-0812">Transmembrane</keyword>
<evidence type="ECO:0000313" key="9">
    <source>
        <dbReference type="Proteomes" id="UP000014975"/>
    </source>
</evidence>
<evidence type="ECO:0000256" key="2">
    <source>
        <dbReference type="ARBA" id="ARBA00022475"/>
    </source>
</evidence>
<feature type="transmembrane region" description="Helical" evidence="6">
    <location>
        <begin position="90"/>
        <end position="112"/>
    </location>
</feature>
<protein>
    <recommendedName>
        <fullName evidence="6">TVP38/TMEM64 family membrane protein</fullName>
    </recommendedName>
</protein>
<comment type="similarity">
    <text evidence="6">Belongs to the TVP38/TMEM64 family.</text>
</comment>
<dbReference type="PATRIC" id="fig|1121439.3.peg.2570"/>
<feature type="transmembrane region" description="Helical" evidence="6">
    <location>
        <begin position="136"/>
        <end position="155"/>
    </location>
</feature>
<dbReference type="InterPro" id="IPR032816">
    <property type="entry name" value="VTT_dom"/>
</dbReference>
<comment type="caution">
    <text evidence="8">The sequence shown here is derived from an EMBL/GenBank/DDBJ whole genome shotgun (WGS) entry which is preliminary data.</text>
</comment>
<dbReference type="RefSeq" id="WP_020887884.1">
    <property type="nucleotide sequence ID" value="NZ_ATHI01000030.1"/>
</dbReference>
<keyword evidence="9" id="KW-1185">Reference proteome</keyword>
<dbReference type="Pfam" id="PF09335">
    <property type="entry name" value="VTT_dom"/>
    <property type="match status" value="1"/>
</dbReference>
<reference evidence="8 9" key="1">
    <citation type="journal article" date="2013" name="Genome Announc.">
        <title>Draft genome sequences for three mercury-methylating, sulfate-reducing bacteria.</title>
        <authorList>
            <person name="Brown S.D."/>
            <person name="Hurt R.A.Jr."/>
            <person name="Gilmour C.C."/>
            <person name="Elias D.A."/>
        </authorList>
    </citation>
    <scope>NUCLEOTIDE SEQUENCE [LARGE SCALE GENOMIC DNA]</scope>
    <source>
        <strain evidence="8 9">DSM 16529</strain>
    </source>
</reference>
<dbReference type="PANTHER" id="PTHR12677:SF59">
    <property type="entry name" value="GOLGI APPARATUS MEMBRANE PROTEIN TVP38-RELATED"/>
    <property type="match status" value="1"/>
</dbReference>
<dbReference type="InterPro" id="IPR015414">
    <property type="entry name" value="TMEM64"/>
</dbReference>